<keyword evidence="2" id="KW-1133">Transmembrane helix</keyword>
<dbReference type="Proteomes" id="UP000278962">
    <property type="component" value="Unassembled WGS sequence"/>
</dbReference>
<protein>
    <submittedName>
        <fullName evidence="4">Uncharacterized protein</fullName>
    </submittedName>
</protein>
<accession>A0A660L5Y9</accession>
<feature type="signal peptide" evidence="3">
    <location>
        <begin position="1"/>
        <end position="35"/>
    </location>
</feature>
<evidence type="ECO:0000256" key="2">
    <source>
        <dbReference type="SAM" id="Phobius"/>
    </source>
</evidence>
<dbReference type="AlphaFoldDB" id="A0A660L5Y9"/>
<organism evidence="4 5">
    <name type="scientific">Solirubrobacter pauli</name>
    <dbReference type="NCBI Taxonomy" id="166793"/>
    <lineage>
        <taxon>Bacteria</taxon>
        <taxon>Bacillati</taxon>
        <taxon>Actinomycetota</taxon>
        <taxon>Thermoleophilia</taxon>
        <taxon>Solirubrobacterales</taxon>
        <taxon>Solirubrobacteraceae</taxon>
        <taxon>Solirubrobacter</taxon>
    </lineage>
</organism>
<feature type="compositionally biased region" description="Low complexity" evidence="1">
    <location>
        <begin position="275"/>
        <end position="294"/>
    </location>
</feature>
<proteinExistence type="predicted"/>
<evidence type="ECO:0000313" key="4">
    <source>
        <dbReference type="EMBL" id="RKQ90428.1"/>
    </source>
</evidence>
<feature type="chain" id="PRO_5024962880" evidence="3">
    <location>
        <begin position="36"/>
        <end position="371"/>
    </location>
</feature>
<name>A0A660L5Y9_9ACTN</name>
<reference evidence="4 5" key="1">
    <citation type="submission" date="2018-10" db="EMBL/GenBank/DDBJ databases">
        <title>Genomic Encyclopedia of Archaeal and Bacterial Type Strains, Phase II (KMG-II): from individual species to whole genera.</title>
        <authorList>
            <person name="Goeker M."/>
        </authorList>
    </citation>
    <scope>NUCLEOTIDE SEQUENCE [LARGE SCALE GENOMIC DNA]</scope>
    <source>
        <strain evidence="4 5">DSM 14954</strain>
    </source>
</reference>
<evidence type="ECO:0000313" key="5">
    <source>
        <dbReference type="Proteomes" id="UP000278962"/>
    </source>
</evidence>
<gene>
    <name evidence="4" type="ORF">C8N24_0230</name>
</gene>
<keyword evidence="2" id="KW-0812">Transmembrane</keyword>
<feature type="compositionally biased region" description="Low complexity" evidence="1">
    <location>
        <begin position="125"/>
        <end position="236"/>
    </location>
</feature>
<keyword evidence="5" id="KW-1185">Reference proteome</keyword>
<evidence type="ECO:0000256" key="1">
    <source>
        <dbReference type="SAM" id="MobiDB-lite"/>
    </source>
</evidence>
<evidence type="ECO:0000256" key="3">
    <source>
        <dbReference type="SAM" id="SignalP"/>
    </source>
</evidence>
<keyword evidence="3" id="KW-0732">Signal</keyword>
<keyword evidence="2" id="KW-0472">Membrane</keyword>
<dbReference type="EMBL" id="RBIL01000001">
    <property type="protein sequence ID" value="RKQ90428.1"/>
    <property type="molecule type" value="Genomic_DNA"/>
</dbReference>
<comment type="caution">
    <text evidence="4">The sequence shown here is derived from an EMBL/GenBank/DDBJ whole genome shotgun (WGS) entry which is preliminary data.</text>
</comment>
<feature type="compositionally biased region" description="Low complexity" evidence="1">
    <location>
        <begin position="244"/>
        <end position="262"/>
    </location>
</feature>
<feature type="transmembrane region" description="Helical" evidence="2">
    <location>
        <begin position="338"/>
        <end position="360"/>
    </location>
</feature>
<feature type="region of interest" description="Disordered" evidence="1">
    <location>
        <begin position="115"/>
        <end position="294"/>
    </location>
</feature>
<sequence>MLAPKKRTAVNLKSRWTAAAVVGVAVLSAAPAAHAQGVTNPAEHPVPVTVTIDGQTFTDGRDTLPGYDDEACTPIPGVQYDFAQGEILYYDSDGNLLKTAKWSEWARISSYQTWVSQQKTPTPTPAATVAPSTTATSTPAPSSGGTSNAAATAPSTQSATPQTQTTRSAATTKSPTTKTQTTKTQSTKTTSTAKSQSTKRSSSTGSSATTTASSTTAPSTSTASTKGSSNATSGASTGAGAGATPGATAASTPSSDASTSTAVGAAPPDPGSVDPAATGTPETTAGTVPGDPNVVTPAGTAAATGSGVVAGTASVVNDAAAPTYKLVADGVTGAPSRLAGVGILVALVALGFFCLAFGEVRQQLFGRRRRA</sequence>